<dbReference type="RefSeq" id="WP_226391423.1">
    <property type="nucleotide sequence ID" value="NZ_JADCKB010000001.1"/>
</dbReference>
<proteinExistence type="predicted"/>
<evidence type="ECO:0000313" key="2">
    <source>
        <dbReference type="Proteomes" id="UP000806542"/>
    </source>
</evidence>
<accession>A0A9D5M1I1</accession>
<dbReference type="Proteomes" id="UP000806542">
    <property type="component" value="Unassembled WGS sequence"/>
</dbReference>
<dbReference type="AlphaFoldDB" id="A0A9D5M1I1"/>
<protein>
    <submittedName>
        <fullName evidence="1">Uncharacterized protein</fullName>
    </submittedName>
</protein>
<gene>
    <name evidence="1" type="ORF">INF28_00040</name>
</gene>
<keyword evidence="2" id="KW-1185">Reference proteome</keyword>
<evidence type="ECO:0000313" key="1">
    <source>
        <dbReference type="EMBL" id="MBE5038855.1"/>
    </source>
</evidence>
<reference evidence="1" key="1">
    <citation type="submission" date="2020-10" db="EMBL/GenBank/DDBJ databases">
        <title>ChiBAC.</title>
        <authorList>
            <person name="Zenner C."/>
            <person name="Hitch T.C.A."/>
            <person name="Clavel T."/>
        </authorList>
    </citation>
    <scope>NUCLEOTIDE SEQUENCE</scope>
    <source>
        <strain evidence="1">DSM 107454</strain>
    </source>
</reference>
<organism evidence="1 2">
    <name type="scientific">Ructibacterium gallinarum</name>
    <dbReference type="NCBI Taxonomy" id="2779355"/>
    <lineage>
        <taxon>Bacteria</taxon>
        <taxon>Bacillati</taxon>
        <taxon>Bacillota</taxon>
        <taxon>Clostridia</taxon>
        <taxon>Eubacteriales</taxon>
        <taxon>Oscillospiraceae</taxon>
        <taxon>Ructibacterium</taxon>
    </lineage>
</organism>
<comment type="caution">
    <text evidence="1">The sequence shown here is derived from an EMBL/GenBank/DDBJ whole genome shotgun (WGS) entry which is preliminary data.</text>
</comment>
<name>A0A9D5M1I1_9FIRM</name>
<dbReference type="EMBL" id="JADCKB010000001">
    <property type="protein sequence ID" value="MBE5038855.1"/>
    <property type="molecule type" value="Genomic_DNA"/>
</dbReference>
<sequence>MKNRKRLLGAGITLCICLVVIGTAVVFSAPGDTDDPVVTKSYIVDQVIPEIKAYIDERFGIAASEGVVTPSSDSYMVVNVSAGKKVICEAGTELILRMGQGTIIATAKGGLADTTSGYDLANGTAMPSNHQLVVPVADGRGFTADTDVIVMIKGGYSIQ</sequence>